<dbReference type="EMBL" id="BARS01052238">
    <property type="protein sequence ID" value="GAG52365.1"/>
    <property type="molecule type" value="Genomic_DNA"/>
</dbReference>
<comment type="caution">
    <text evidence="1">The sequence shown here is derived from an EMBL/GenBank/DDBJ whole genome shotgun (WGS) entry which is preliminary data.</text>
</comment>
<evidence type="ECO:0000313" key="1">
    <source>
        <dbReference type="EMBL" id="GAG52365.1"/>
    </source>
</evidence>
<proteinExistence type="predicted"/>
<reference evidence="1" key="1">
    <citation type="journal article" date="2014" name="Front. Microbiol.">
        <title>High frequency of phylogenetically diverse reductive dehalogenase-homologous genes in deep subseafloor sedimentary metagenomes.</title>
        <authorList>
            <person name="Kawai M."/>
            <person name="Futagami T."/>
            <person name="Toyoda A."/>
            <person name="Takaki Y."/>
            <person name="Nishi S."/>
            <person name="Hori S."/>
            <person name="Arai W."/>
            <person name="Tsubouchi T."/>
            <person name="Morono Y."/>
            <person name="Uchiyama I."/>
            <person name="Ito T."/>
            <person name="Fujiyama A."/>
            <person name="Inagaki F."/>
            <person name="Takami H."/>
        </authorList>
    </citation>
    <scope>NUCLEOTIDE SEQUENCE</scope>
    <source>
        <strain evidence="1">Expedition CK06-06</strain>
    </source>
</reference>
<protein>
    <recommendedName>
        <fullName evidence="2">Thiamine pyrophosphate enzyme TPP-binding domain-containing protein</fullName>
    </recommendedName>
</protein>
<feature type="non-terminal residue" evidence="1">
    <location>
        <position position="42"/>
    </location>
</feature>
<sequence>MVTRKDFDSPESPTWCTGCGNYGILNAVKMALAEQDIAPHQV</sequence>
<evidence type="ECO:0008006" key="2">
    <source>
        <dbReference type="Google" id="ProtNLM"/>
    </source>
</evidence>
<organism evidence="1">
    <name type="scientific">marine sediment metagenome</name>
    <dbReference type="NCBI Taxonomy" id="412755"/>
    <lineage>
        <taxon>unclassified sequences</taxon>
        <taxon>metagenomes</taxon>
        <taxon>ecological metagenomes</taxon>
    </lineage>
</organism>
<name>X0Y982_9ZZZZ</name>
<gene>
    <name evidence="1" type="ORF">S01H1_77696</name>
</gene>
<dbReference type="AlphaFoldDB" id="X0Y982"/>
<accession>X0Y982</accession>